<dbReference type="Pfam" id="PF13231">
    <property type="entry name" value="PMT_2"/>
    <property type="match status" value="1"/>
</dbReference>
<dbReference type="PANTHER" id="PTHR33908:SF11">
    <property type="entry name" value="MEMBRANE PROTEIN"/>
    <property type="match status" value="1"/>
</dbReference>
<dbReference type="GO" id="GO:0016763">
    <property type="term" value="F:pentosyltransferase activity"/>
    <property type="evidence" value="ECO:0007669"/>
    <property type="project" value="TreeGrafter"/>
</dbReference>
<gene>
    <name evidence="10" type="ORF">A3D01_02285</name>
</gene>
<dbReference type="EMBL" id="MGGR01000013">
    <property type="protein sequence ID" value="OGM33776.1"/>
    <property type="molecule type" value="Genomic_DNA"/>
</dbReference>
<evidence type="ECO:0000313" key="10">
    <source>
        <dbReference type="EMBL" id="OGM33776.1"/>
    </source>
</evidence>
<feature type="transmembrane region" description="Helical" evidence="8">
    <location>
        <begin position="89"/>
        <end position="107"/>
    </location>
</feature>
<evidence type="ECO:0000256" key="2">
    <source>
        <dbReference type="ARBA" id="ARBA00022475"/>
    </source>
</evidence>
<keyword evidence="3" id="KW-0328">Glycosyltransferase</keyword>
<protein>
    <recommendedName>
        <fullName evidence="9">Glycosyltransferase RgtA/B/C/D-like domain-containing protein</fullName>
    </recommendedName>
</protein>
<dbReference type="GO" id="GO:0005886">
    <property type="term" value="C:plasma membrane"/>
    <property type="evidence" value="ECO:0007669"/>
    <property type="project" value="UniProtKB-SubCell"/>
</dbReference>
<feature type="transmembrane region" description="Helical" evidence="8">
    <location>
        <begin position="297"/>
        <end position="315"/>
    </location>
</feature>
<proteinExistence type="predicted"/>
<dbReference type="STRING" id="1802505.A3D01_02285"/>
<keyword evidence="4" id="KW-0808">Transferase</keyword>
<organism evidence="10 11">
    <name type="scientific">Candidatus Woesebacteria bacterium RIFCSPHIGHO2_02_FULL_39_13</name>
    <dbReference type="NCBI Taxonomy" id="1802505"/>
    <lineage>
        <taxon>Bacteria</taxon>
        <taxon>Candidatus Woeseibacteriota</taxon>
    </lineage>
</organism>
<accession>A0A1F7Z2A1</accession>
<dbReference type="InterPro" id="IPR038731">
    <property type="entry name" value="RgtA/B/C-like"/>
</dbReference>
<evidence type="ECO:0000256" key="7">
    <source>
        <dbReference type="ARBA" id="ARBA00023136"/>
    </source>
</evidence>
<dbReference type="PANTHER" id="PTHR33908">
    <property type="entry name" value="MANNOSYLTRANSFERASE YKCB-RELATED"/>
    <property type="match status" value="1"/>
</dbReference>
<keyword evidence="2" id="KW-1003">Cell membrane</keyword>
<dbReference type="GO" id="GO:0009103">
    <property type="term" value="P:lipopolysaccharide biosynthetic process"/>
    <property type="evidence" value="ECO:0007669"/>
    <property type="project" value="UniProtKB-ARBA"/>
</dbReference>
<evidence type="ECO:0000256" key="1">
    <source>
        <dbReference type="ARBA" id="ARBA00004651"/>
    </source>
</evidence>
<name>A0A1F7Z2A1_9BACT</name>
<keyword evidence="5 8" id="KW-0812">Transmembrane</keyword>
<feature type="transmembrane region" description="Helical" evidence="8">
    <location>
        <begin position="262"/>
        <end position="288"/>
    </location>
</feature>
<evidence type="ECO:0000256" key="4">
    <source>
        <dbReference type="ARBA" id="ARBA00022679"/>
    </source>
</evidence>
<comment type="subcellular location">
    <subcellularLocation>
        <location evidence="1">Cell membrane</location>
        <topology evidence="1">Multi-pass membrane protein</topology>
    </subcellularLocation>
</comment>
<evidence type="ECO:0000256" key="3">
    <source>
        <dbReference type="ARBA" id="ARBA00022676"/>
    </source>
</evidence>
<feature type="transmembrane region" description="Helical" evidence="8">
    <location>
        <begin position="321"/>
        <end position="340"/>
    </location>
</feature>
<dbReference type="InterPro" id="IPR050297">
    <property type="entry name" value="LipidA_mod_glycosyltrf_83"/>
</dbReference>
<reference evidence="10 11" key="1">
    <citation type="journal article" date="2016" name="Nat. Commun.">
        <title>Thousands of microbial genomes shed light on interconnected biogeochemical processes in an aquifer system.</title>
        <authorList>
            <person name="Anantharaman K."/>
            <person name="Brown C.T."/>
            <person name="Hug L.A."/>
            <person name="Sharon I."/>
            <person name="Castelle C.J."/>
            <person name="Probst A.J."/>
            <person name="Thomas B.C."/>
            <person name="Singh A."/>
            <person name="Wilkins M.J."/>
            <person name="Karaoz U."/>
            <person name="Brodie E.L."/>
            <person name="Williams K.H."/>
            <person name="Hubbard S.S."/>
            <person name="Banfield J.F."/>
        </authorList>
    </citation>
    <scope>NUCLEOTIDE SEQUENCE [LARGE SCALE GENOMIC DNA]</scope>
</reference>
<evidence type="ECO:0000256" key="8">
    <source>
        <dbReference type="SAM" id="Phobius"/>
    </source>
</evidence>
<feature type="transmembrane region" description="Helical" evidence="8">
    <location>
        <begin position="165"/>
        <end position="198"/>
    </location>
</feature>
<feature type="domain" description="Glycosyltransferase RgtA/B/C/D-like" evidence="9">
    <location>
        <begin position="66"/>
        <end position="226"/>
    </location>
</feature>
<dbReference type="AlphaFoldDB" id="A0A1F7Z2A1"/>
<sequence length="512" mass="59140">MGKIYAILARYFKKHRLIILVFIYLTTRLIKINILPIFNDEAIWIDWGYRAVNLKGFLFYSLLDAKPPLLMWIFGLAQKVISDPLTSGRVVSVIFGLLTLIGVYKISQKLFTNNFAVISSILYIVNPLFLFFDRQALMESAISSVGVWSFYFLNRLLKTRSKKSAFLLGLILALGYFIKSNALIFLLVALVLVAYQVVRSGRKKALKQIDNLLITLGVFLLTVFPLIMQQGFWTSLPQNSKYALTFPEIIRFPINSWLINTLYFFEILLVYSNPLIFISFFISIYLLLKSKEKTKILFYYFLGCVLIVIFIARLINVRYLVSFLPLSTILTALFLENLYLKFKAWGVIMIVLSILPSLIISYLLIADPLTYFNILNKFTNHSQKNGYVANWTSGYGFEEVREFLEKTAKDKKIIVGVRADAGIPENAVFAFFLKSQNIIPSVFDSQTLPKEIFEYDCLAIDLPFYFVSRDGHLTNLNKFFDEVKRFYKPEGERFIGIHKLKENCQGKIFEIK</sequence>
<dbReference type="Proteomes" id="UP000177169">
    <property type="component" value="Unassembled WGS sequence"/>
</dbReference>
<evidence type="ECO:0000313" key="11">
    <source>
        <dbReference type="Proteomes" id="UP000177169"/>
    </source>
</evidence>
<evidence type="ECO:0000256" key="5">
    <source>
        <dbReference type="ARBA" id="ARBA00022692"/>
    </source>
</evidence>
<comment type="caution">
    <text evidence="10">The sequence shown here is derived from an EMBL/GenBank/DDBJ whole genome shotgun (WGS) entry which is preliminary data.</text>
</comment>
<feature type="transmembrane region" description="Helical" evidence="8">
    <location>
        <begin position="113"/>
        <end position="131"/>
    </location>
</feature>
<feature type="transmembrane region" description="Helical" evidence="8">
    <location>
        <begin position="347"/>
        <end position="365"/>
    </location>
</feature>
<feature type="transmembrane region" description="Helical" evidence="8">
    <location>
        <begin position="17"/>
        <end position="38"/>
    </location>
</feature>
<keyword evidence="7 8" id="KW-0472">Membrane</keyword>
<evidence type="ECO:0000259" key="9">
    <source>
        <dbReference type="Pfam" id="PF13231"/>
    </source>
</evidence>
<feature type="transmembrane region" description="Helical" evidence="8">
    <location>
        <begin position="210"/>
        <end position="228"/>
    </location>
</feature>
<evidence type="ECO:0000256" key="6">
    <source>
        <dbReference type="ARBA" id="ARBA00022989"/>
    </source>
</evidence>
<keyword evidence="6 8" id="KW-1133">Transmembrane helix</keyword>